<dbReference type="EMBL" id="CP047650">
    <property type="protein sequence ID" value="QHI98496.1"/>
    <property type="molecule type" value="Genomic_DNA"/>
</dbReference>
<name>A0A857J3Z0_9BURK</name>
<evidence type="ECO:0000313" key="4">
    <source>
        <dbReference type="Proteomes" id="UP000464787"/>
    </source>
</evidence>
<sequence length="323" mass="34070">MNLRRFLGAMALGLAAACASAWAQAPYPNHIIRIVVPFTPGGGVDFAAREIGRRLEAALGRPVMIDNRPGAGGALGVRAVISSPADGYTLLMGTAGEVAMAPLINPALAYSPQRDLAPVALVVKAPNILVVNSEVPVKTLPELIAYARANPGKLSYSTSGVGTAQHLQGEYFNKLAGVNILHVPYKGSSQQVVDVAARLVSMTYASPTAVRPYLQKGAVKAIAETNNERLPVFPELPALREVLPGYELQSWFGLFAPAGTPAPIVERINKEVTAILKDPAIAARLNESVGSPGFETPAEFAALLAADIKRFQTIITSAKITME</sequence>
<dbReference type="Proteomes" id="UP000464787">
    <property type="component" value="Chromosome"/>
</dbReference>
<dbReference type="InterPro" id="IPR005064">
    <property type="entry name" value="BUG"/>
</dbReference>
<accession>A0A857J3Z0</accession>
<feature type="signal peptide" evidence="2">
    <location>
        <begin position="1"/>
        <end position="23"/>
    </location>
</feature>
<reference evidence="3 4" key="1">
    <citation type="submission" date="2020-01" db="EMBL/GenBank/DDBJ databases">
        <title>Genome sequencing of strain KACC 21265.</title>
        <authorList>
            <person name="Heo J."/>
            <person name="Kim S.-J."/>
            <person name="Kim J.-S."/>
            <person name="Hong S.-B."/>
            <person name="Kwon S.-W."/>
        </authorList>
    </citation>
    <scope>NUCLEOTIDE SEQUENCE [LARGE SCALE GENOMIC DNA]</scope>
    <source>
        <strain evidence="3 4">KACC 21265</strain>
    </source>
</reference>
<dbReference type="KEGG" id="xyk:GT347_11120"/>
<organism evidence="3 4">
    <name type="scientific">Xylophilus rhododendri</name>
    <dbReference type="NCBI Taxonomy" id="2697032"/>
    <lineage>
        <taxon>Bacteria</taxon>
        <taxon>Pseudomonadati</taxon>
        <taxon>Pseudomonadota</taxon>
        <taxon>Betaproteobacteria</taxon>
        <taxon>Burkholderiales</taxon>
        <taxon>Xylophilus</taxon>
    </lineage>
</organism>
<keyword evidence="2" id="KW-0732">Signal</keyword>
<dbReference type="PROSITE" id="PS51257">
    <property type="entry name" value="PROKAR_LIPOPROTEIN"/>
    <property type="match status" value="1"/>
</dbReference>
<evidence type="ECO:0000313" key="3">
    <source>
        <dbReference type="EMBL" id="QHI98496.1"/>
    </source>
</evidence>
<dbReference type="Gene3D" id="3.40.190.150">
    <property type="entry name" value="Bordetella uptake gene, domain 1"/>
    <property type="match status" value="1"/>
</dbReference>
<dbReference type="PANTHER" id="PTHR42928">
    <property type="entry name" value="TRICARBOXYLATE-BINDING PROTEIN"/>
    <property type="match status" value="1"/>
</dbReference>
<evidence type="ECO:0000256" key="2">
    <source>
        <dbReference type="SAM" id="SignalP"/>
    </source>
</evidence>
<dbReference type="RefSeq" id="WP_160552013.1">
    <property type="nucleotide sequence ID" value="NZ_CP047650.1"/>
</dbReference>
<dbReference type="AlphaFoldDB" id="A0A857J3Z0"/>
<keyword evidence="4" id="KW-1185">Reference proteome</keyword>
<dbReference type="PANTHER" id="PTHR42928:SF5">
    <property type="entry name" value="BLR1237 PROTEIN"/>
    <property type="match status" value="1"/>
</dbReference>
<gene>
    <name evidence="3" type="ORF">GT347_11120</name>
</gene>
<protein>
    <submittedName>
        <fullName evidence="3">Tripartite tricarboxylate transporter substrate binding protein</fullName>
    </submittedName>
</protein>
<comment type="similarity">
    <text evidence="1">Belongs to the UPF0065 (bug) family.</text>
</comment>
<dbReference type="PIRSF" id="PIRSF017082">
    <property type="entry name" value="YflP"/>
    <property type="match status" value="1"/>
</dbReference>
<evidence type="ECO:0000256" key="1">
    <source>
        <dbReference type="ARBA" id="ARBA00006987"/>
    </source>
</evidence>
<proteinExistence type="inferred from homology"/>
<feature type="chain" id="PRO_5032980626" evidence="2">
    <location>
        <begin position="24"/>
        <end position="323"/>
    </location>
</feature>
<dbReference type="Pfam" id="PF03401">
    <property type="entry name" value="TctC"/>
    <property type="match status" value="1"/>
</dbReference>
<dbReference type="Gene3D" id="3.40.190.10">
    <property type="entry name" value="Periplasmic binding protein-like II"/>
    <property type="match status" value="1"/>
</dbReference>
<dbReference type="InterPro" id="IPR042100">
    <property type="entry name" value="Bug_dom1"/>
</dbReference>
<dbReference type="SUPFAM" id="SSF53850">
    <property type="entry name" value="Periplasmic binding protein-like II"/>
    <property type="match status" value="1"/>
</dbReference>
<dbReference type="CDD" id="cd13578">
    <property type="entry name" value="PBP2_Bug27"/>
    <property type="match status" value="1"/>
</dbReference>